<keyword evidence="3" id="KW-1185">Reference proteome</keyword>
<organism evidence="2 3">
    <name type="scientific">Aromatoleum bremense</name>
    <dbReference type="NCBI Taxonomy" id="76115"/>
    <lineage>
        <taxon>Bacteria</taxon>
        <taxon>Pseudomonadati</taxon>
        <taxon>Pseudomonadota</taxon>
        <taxon>Betaproteobacteria</taxon>
        <taxon>Rhodocyclales</taxon>
        <taxon>Rhodocyclaceae</taxon>
        <taxon>Aromatoleum</taxon>
    </lineage>
</organism>
<dbReference type="EMBL" id="WTVP01000117">
    <property type="protein sequence ID" value="NMG17780.1"/>
    <property type="molecule type" value="Genomic_DNA"/>
</dbReference>
<reference evidence="2 3" key="1">
    <citation type="submission" date="2019-12" db="EMBL/GenBank/DDBJ databases">
        <title>Comparative genomics gives insights into the taxonomy of the Azoarcus-Aromatoleum group and reveals separate origins of nif in the plant-associated Azoarcus and non-plant-associated Aromatoleum sub-groups.</title>
        <authorList>
            <person name="Lafos M."/>
            <person name="Maluk M."/>
            <person name="Batista M."/>
            <person name="Junghare M."/>
            <person name="Carmona M."/>
            <person name="Faoro H."/>
            <person name="Cruz L.M."/>
            <person name="Battistoni F."/>
            <person name="De Souza E."/>
            <person name="Pedrosa F."/>
            <person name="Chen W.-M."/>
            <person name="Poole P.S."/>
            <person name="Dixon R.A."/>
            <person name="James E.K."/>
        </authorList>
    </citation>
    <scope>NUCLEOTIDE SEQUENCE [LARGE SCALE GENOMIC DNA]</scope>
    <source>
        <strain evidence="2 3">PbN1</strain>
    </source>
</reference>
<evidence type="ECO:0000313" key="3">
    <source>
        <dbReference type="Proteomes" id="UP000633943"/>
    </source>
</evidence>
<evidence type="ECO:0000313" key="2">
    <source>
        <dbReference type="EMBL" id="NMG17780.1"/>
    </source>
</evidence>
<protein>
    <submittedName>
        <fullName evidence="2">Uncharacterized protein</fullName>
    </submittedName>
</protein>
<feature type="region of interest" description="Disordered" evidence="1">
    <location>
        <begin position="127"/>
        <end position="154"/>
    </location>
</feature>
<proteinExistence type="predicted"/>
<dbReference type="Proteomes" id="UP000633943">
    <property type="component" value="Unassembled WGS sequence"/>
</dbReference>
<comment type="caution">
    <text evidence="2">The sequence shown here is derived from an EMBL/GenBank/DDBJ whole genome shotgun (WGS) entry which is preliminary data.</text>
</comment>
<evidence type="ECO:0000256" key="1">
    <source>
        <dbReference type="SAM" id="MobiDB-lite"/>
    </source>
</evidence>
<name>A0ABX1P260_9RHOO</name>
<dbReference type="RefSeq" id="WP_169204259.1">
    <property type="nucleotide sequence ID" value="NZ_CP059467.1"/>
</dbReference>
<sequence>MTPYLPKYATIEQACDWLEHETGESWILARLLECHLKPWIWIDYKPGWPDIFGSRLEGYLAPMVFAGDTQRMEADGTDALVTMTRTHDGKLLKIEPGWRVPLSEIRFKREDIQRVLEIVSASSARHVNASAAHEEATPAPPAPEDAQEPSGAPDPWIVRAREYAADIWLRELGNNKRPTKEGIAPEIAGRLWRGKMVTRRRARITADYIVSHALNPKRNGGWEPPLPD</sequence>
<accession>A0ABX1P260</accession>
<gene>
    <name evidence="2" type="ORF">GPA24_20085</name>
</gene>